<evidence type="ECO:0000313" key="7">
    <source>
        <dbReference type="Proteomes" id="UP001162131"/>
    </source>
</evidence>
<dbReference type="PANTHER" id="PTHR30111">
    <property type="entry name" value="33 KDA CHAPERONIN"/>
    <property type="match status" value="1"/>
</dbReference>
<dbReference type="EMBL" id="CAJZBQ010000053">
    <property type="protein sequence ID" value="CAG9331825.1"/>
    <property type="molecule type" value="Genomic_DNA"/>
</dbReference>
<dbReference type="SUPFAM" id="SSF118352">
    <property type="entry name" value="HSP33 redox switch-like"/>
    <property type="match status" value="1"/>
</dbReference>
<name>A0AAU9KD19_9CILI</name>
<evidence type="ECO:0000256" key="5">
    <source>
        <dbReference type="ARBA" id="ARBA00023284"/>
    </source>
</evidence>
<keyword evidence="7" id="KW-1185">Reference proteome</keyword>
<evidence type="ECO:0000313" key="6">
    <source>
        <dbReference type="EMBL" id="CAG9331825.1"/>
    </source>
</evidence>
<dbReference type="InterPro" id="IPR000397">
    <property type="entry name" value="Heat_shock_Hsp33"/>
</dbReference>
<accession>A0AAU9KD19</accession>
<evidence type="ECO:0000256" key="2">
    <source>
        <dbReference type="ARBA" id="ARBA00022833"/>
    </source>
</evidence>
<keyword evidence="1" id="KW-0963">Cytoplasm</keyword>
<protein>
    <recommendedName>
        <fullName evidence="8">Hsp33 family molecular chaperone HslO</fullName>
    </recommendedName>
</protein>
<dbReference type="Pfam" id="PF01430">
    <property type="entry name" value="HSP33"/>
    <property type="match status" value="1"/>
</dbReference>
<evidence type="ECO:0000256" key="1">
    <source>
        <dbReference type="ARBA" id="ARBA00022490"/>
    </source>
</evidence>
<keyword evidence="2" id="KW-0862">Zinc</keyword>
<reference evidence="6" key="1">
    <citation type="submission" date="2021-09" db="EMBL/GenBank/DDBJ databases">
        <authorList>
            <consortium name="AG Swart"/>
            <person name="Singh M."/>
            <person name="Singh A."/>
            <person name="Seah K."/>
            <person name="Emmerich C."/>
        </authorList>
    </citation>
    <scope>NUCLEOTIDE SEQUENCE</scope>
    <source>
        <strain evidence="6">ATCC30299</strain>
    </source>
</reference>
<dbReference type="Proteomes" id="UP001162131">
    <property type="component" value="Unassembled WGS sequence"/>
</dbReference>
<dbReference type="Gene3D" id="3.55.30.10">
    <property type="entry name" value="Hsp33 domain"/>
    <property type="match status" value="1"/>
</dbReference>
<dbReference type="GO" id="GO:0005737">
    <property type="term" value="C:cytoplasm"/>
    <property type="evidence" value="ECO:0007669"/>
    <property type="project" value="InterPro"/>
</dbReference>
<gene>
    <name evidence="6" type="ORF">BSTOLATCC_MIC53884</name>
</gene>
<keyword evidence="3" id="KW-1015">Disulfide bond</keyword>
<dbReference type="SUPFAM" id="SSF64397">
    <property type="entry name" value="Hsp33 domain"/>
    <property type="match status" value="1"/>
</dbReference>
<dbReference type="Gene3D" id="3.90.1280.10">
    <property type="entry name" value="HSP33 redox switch-like"/>
    <property type="match status" value="1"/>
</dbReference>
<dbReference type="PANTHER" id="PTHR30111:SF1">
    <property type="entry name" value="33 KDA CHAPERONIN"/>
    <property type="match status" value="1"/>
</dbReference>
<comment type="caution">
    <text evidence="6">The sequence shown here is derived from an EMBL/GenBank/DDBJ whole genome shotgun (WGS) entry which is preliminary data.</text>
</comment>
<keyword evidence="4" id="KW-0143">Chaperone</keyword>
<evidence type="ECO:0000256" key="4">
    <source>
        <dbReference type="ARBA" id="ARBA00023186"/>
    </source>
</evidence>
<dbReference type="AlphaFoldDB" id="A0AAU9KD19"/>
<keyword evidence="5" id="KW-0676">Redox-active center</keyword>
<evidence type="ECO:0008006" key="8">
    <source>
        <dbReference type="Google" id="ProtNLM"/>
    </source>
</evidence>
<dbReference type="GO" id="GO:0044183">
    <property type="term" value="F:protein folding chaperone"/>
    <property type="evidence" value="ECO:0007669"/>
    <property type="project" value="TreeGrafter"/>
</dbReference>
<dbReference type="InterPro" id="IPR016154">
    <property type="entry name" value="Heat_shock_Hsp33_C"/>
</dbReference>
<dbReference type="InterPro" id="IPR016153">
    <property type="entry name" value="Heat_shock_Hsp33_N"/>
</dbReference>
<organism evidence="6 7">
    <name type="scientific">Blepharisma stoltei</name>
    <dbReference type="NCBI Taxonomy" id="1481888"/>
    <lineage>
        <taxon>Eukaryota</taxon>
        <taxon>Sar</taxon>
        <taxon>Alveolata</taxon>
        <taxon>Ciliophora</taxon>
        <taxon>Postciliodesmatophora</taxon>
        <taxon>Heterotrichea</taxon>
        <taxon>Heterotrichida</taxon>
        <taxon>Blepharismidae</taxon>
        <taxon>Blepharisma</taxon>
    </lineage>
</organism>
<sequence>MIKFIKRNFQPFTKNPTDLLVHLFSPKFRASFTQAKKITQEVKERNEIEDLNLIREIHCAYSSSILLASFLNSGERIKVYSGHDSVTFGQAFNVDVLAESWGDHFIRGFARKTEVDSTNEQGNFCVERRIFGSGEPFVSARELGDFNKGLFDEDVQQYCDSSEQIPSKVYISGKNFEDKSGNYSTLGLLIQILPGTEKEYIDEIYEKISQKSFFKEIHNTDIDEKSIKKLFEDVNDDITYSTKEFTFKCDCTKELVQKFLESMDKDSLIKLKQDPYQLINCSFCNNPYEFSRDEIDSFIADDLIDLSVRRK</sequence>
<proteinExistence type="predicted"/>
<dbReference type="GO" id="GO:0042026">
    <property type="term" value="P:protein refolding"/>
    <property type="evidence" value="ECO:0007669"/>
    <property type="project" value="TreeGrafter"/>
</dbReference>
<evidence type="ECO:0000256" key="3">
    <source>
        <dbReference type="ARBA" id="ARBA00023157"/>
    </source>
</evidence>
<dbReference type="GO" id="GO:0051082">
    <property type="term" value="F:unfolded protein binding"/>
    <property type="evidence" value="ECO:0007669"/>
    <property type="project" value="InterPro"/>
</dbReference>